<sequence length="473" mass="51806">MKKLLYTSLLALSLLMISCQSLVDEINDNPNAVTADEIEAKLFLTGVELANVSFQLGHLSRISALYSGQLFGFASVYGDVYRYNISTAEANSSWNKIYVGVVTNVRHILDQAPNDALLTGIAKVLEAHAVGTAAAIFGDVPYTEINDPEVEDPVFDSQVAVLGSMQALLDDAINDLSAAASRPLPEDIHFEGDADKWLATAWTLKSRYYLLTGDYGMAFAAAQNGISSPGGSMEFVPRGTETTTDDKNQFWTTLSGSRGGDIGSGDSYMVQLLDPDSEVYRGNAKTNERARSGYSYVVETNGLSNLGIIEQFEPQNLISYEENLLTLAEAGARTQGFDTGLENLNELRMYLNTGDFFNESFDTIPYLYEAYTAEDFQAGGIENMDGIDPLRALLREIIEERYITGFLTWMPFNDHRRLRGANELDLVVPFPLNDGSASLHVGRLPYASDELNANANAPDQDPGIFTSTEVNSR</sequence>
<evidence type="ECO:0000256" key="1">
    <source>
        <dbReference type="SAM" id="MobiDB-lite"/>
    </source>
</evidence>
<dbReference type="RefSeq" id="WP_099152509.1">
    <property type="nucleotide sequence ID" value="NZ_PDUD01000027.1"/>
</dbReference>
<evidence type="ECO:0008006" key="5">
    <source>
        <dbReference type="Google" id="ProtNLM"/>
    </source>
</evidence>
<gene>
    <name evidence="3" type="ORF">CRP01_23285</name>
</gene>
<keyword evidence="4" id="KW-1185">Reference proteome</keyword>
<dbReference type="InterPro" id="IPR041662">
    <property type="entry name" value="SusD-like_2"/>
</dbReference>
<proteinExistence type="predicted"/>
<evidence type="ECO:0000256" key="2">
    <source>
        <dbReference type="SAM" id="SignalP"/>
    </source>
</evidence>
<organism evidence="3 4">
    <name type="scientific">Flavilitoribacter nigricans (strain ATCC 23147 / DSM 23189 / NBRC 102662 / NCIMB 1420 / SS-2)</name>
    <name type="common">Lewinella nigricans</name>
    <dbReference type="NCBI Taxonomy" id="1122177"/>
    <lineage>
        <taxon>Bacteria</taxon>
        <taxon>Pseudomonadati</taxon>
        <taxon>Bacteroidota</taxon>
        <taxon>Saprospiria</taxon>
        <taxon>Saprospirales</taxon>
        <taxon>Lewinellaceae</taxon>
        <taxon>Flavilitoribacter</taxon>
    </lineage>
</organism>
<keyword evidence="2" id="KW-0732">Signal</keyword>
<dbReference type="InterPro" id="IPR011990">
    <property type="entry name" value="TPR-like_helical_dom_sf"/>
</dbReference>
<dbReference type="Proteomes" id="UP000223913">
    <property type="component" value="Unassembled WGS sequence"/>
</dbReference>
<evidence type="ECO:0000313" key="4">
    <source>
        <dbReference type="Proteomes" id="UP000223913"/>
    </source>
</evidence>
<feature type="signal peptide" evidence="2">
    <location>
        <begin position="1"/>
        <end position="23"/>
    </location>
</feature>
<comment type="caution">
    <text evidence="3">The sequence shown here is derived from an EMBL/GenBank/DDBJ whole genome shotgun (WGS) entry which is preliminary data.</text>
</comment>
<dbReference type="EMBL" id="PDUD01000027">
    <property type="protein sequence ID" value="PHN04123.1"/>
    <property type="molecule type" value="Genomic_DNA"/>
</dbReference>
<evidence type="ECO:0000313" key="3">
    <source>
        <dbReference type="EMBL" id="PHN04123.1"/>
    </source>
</evidence>
<feature type="chain" id="PRO_5013220376" description="SusD/RagB family nutrient-binding outer membrane lipoprotein" evidence="2">
    <location>
        <begin position="24"/>
        <end position="473"/>
    </location>
</feature>
<dbReference type="Pfam" id="PF12771">
    <property type="entry name" value="SusD-like_2"/>
    <property type="match status" value="1"/>
</dbReference>
<accession>A0A2D0N8M4</accession>
<dbReference type="Gene3D" id="1.25.40.390">
    <property type="match status" value="1"/>
</dbReference>
<dbReference type="PROSITE" id="PS51257">
    <property type="entry name" value="PROKAR_LIPOPROTEIN"/>
    <property type="match status" value="1"/>
</dbReference>
<name>A0A2D0N8M4_FLAN2</name>
<reference evidence="3 4" key="1">
    <citation type="submission" date="2017-10" db="EMBL/GenBank/DDBJ databases">
        <title>The draft genome sequence of Lewinella nigricans NBRC 102662.</title>
        <authorList>
            <person name="Wang K."/>
        </authorList>
    </citation>
    <scope>NUCLEOTIDE SEQUENCE [LARGE SCALE GENOMIC DNA]</scope>
    <source>
        <strain evidence="3 4">NBRC 102662</strain>
    </source>
</reference>
<dbReference type="AlphaFoldDB" id="A0A2D0N8M4"/>
<dbReference type="SUPFAM" id="SSF48452">
    <property type="entry name" value="TPR-like"/>
    <property type="match status" value="1"/>
</dbReference>
<dbReference type="OrthoDB" id="725917at2"/>
<protein>
    <recommendedName>
        <fullName evidence="5">SusD/RagB family nutrient-binding outer membrane lipoprotein</fullName>
    </recommendedName>
</protein>
<feature type="region of interest" description="Disordered" evidence="1">
    <location>
        <begin position="452"/>
        <end position="473"/>
    </location>
</feature>